<dbReference type="Gene3D" id="1.10.238.10">
    <property type="entry name" value="EF-hand"/>
    <property type="match status" value="3"/>
</dbReference>
<feature type="compositionally biased region" description="Low complexity" evidence="3">
    <location>
        <begin position="623"/>
        <end position="635"/>
    </location>
</feature>
<dbReference type="AlphaFoldDB" id="A0A250X5W0"/>
<evidence type="ECO:0000313" key="6">
    <source>
        <dbReference type="Proteomes" id="UP000232323"/>
    </source>
</evidence>
<dbReference type="InterPro" id="IPR008907">
    <property type="entry name" value="TPP/p25"/>
</dbReference>
<dbReference type="Pfam" id="PF05517">
    <property type="entry name" value="p25-alpha"/>
    <property type="match status" value="1"/>
</dbReference>
<feature type="domain" description="EF-hand" evidence="4">
    <location>
        <begin position="356"/>
        <end position="391"/>
    </location>
</feature>
<dbReference type="OrthoDB" id="548799at2759"/>
<feature type="compositionally biased region" description="Polar residues" evidence="3">
    <location>
        <begin position="155"/>
        <end position="168"/>
    </location>
</feature>
<accession>A0A250X5W0</accession>
<dbReference type="GO" id="GO:0015631">
    <property type="term" value="F:tubulin binding"/>
    <property type="evidence" value="ECO:0007669"/>
    <property type="project" value="InterPro"/>
</dbReference>
<dbReference type="STRING" id="1157962.A0A250X5W0"/>
<evidence type="ECO:0000256" key="3">
    <source>
        <dbReference type="SAM" id="MobiDB-lite"/>
    </source>
</evidence>
<dbReference type="GO" id="GO:0005874">
    <property type="term" value="C:microtubule"/>
    <property type="evidence" value="ECO:0007669"/>
    <property type="project" value="TreeGrafter"/>
</dbReference>
<dbReference type="SUPFAM" id="SSF47473">
    <property type="entry name" value="EF-hand"/>
    <property type="match status" value="3"/>
</dbReference>
<feature type="compositionally biased region" description="Acidic residues" evidence="3">
    <location>
        <begin position="67"/>
        <end position="76"/>
    </location>
</feature>
<feature type="compositionally biased region" description="Basic and acidic residues" evidence="3">
    <location>
        <begin position="38"/>
        <end position="66"/>
    </location>
</feature>
<dbReference type="GO" id="GO:0032273">
    <property type="term" value="P:positive regulation of protein polymerization"/>
    <property type="evidence" value="ECO:0007669"/>
    <property type="project" value="TreeGrafter"/>
</dbReference>
<gene>
    <name evidence="5" type="ORF">CEUSTIGMA_g5741.t1</name>
</gene>
<feature type="region of interest" description="Disordered" evidence="3">
    <location>
        <begin position="655"/>
        <end position="675"/>
    </location>
</feature>
<dbReference type="InterPro" id="IPR002048">
    <property type="entry name" value="EF_hand_dom"/>
</dbReference>
<feature type="compositionally biased region" description="Basic and acidic residues" evidence="3">
    <location>
        <begin position="1"/>
        <end position="20"/>
    </location>
</feature>
<dbReference type="Proteomes" id="UP000232323">
    <property type="component" value="Unassembled WGS sequence"/>
</dbReference>
<feature type="compositionally biased region" description="Polar residues" evidence="3">
    <location>
        <begin position="113"/>
        <end position="141"/>
    </location>
</feature>
<keyword evidence="6" id="KW-1185">Reference proteome</keyword>
<keyword evidence="2" id="KW-0106">Calcium</keyword>
<evidence type="ECO:0000256" key="2">
    <source>
        <dbReference type="ARBA" id="ARBA00022837"/>
    </source>
</evidence>
<feature type="region of interest" description="Disordered" evidence="3">
    <location>
        <begin position="594"/>
        <end position="638"/>
    </location>
</feature>
<dbReference type="InterPro" id="IPR018247">
    <property type="entry name" value="EF_Hand_1_Ca_BS"/>
</dbReference>
<dbReference type="EMBL" id="BEGY01000031">
    <property type="protein sequence ID" value="GAX78299.1"/>
    <property type="molecule type" value="Genomic_DNA"/>
</dbReference>
<dbReference type="PANTHER" id="PTHR12932:SF9">
    <property type="entry name" value="TUBULIN POLYMERIZATION-PROMOTING PROTEIN HOMOLOG"/>
    <property type="match status" value="1"/>
</dbReference>
<reference evidence="5 6" key="1">
    <citation type="submission" date="2017-08" db="EMBL/GenBank/DDBJ databases">
        <title>Acidophilic green algal genome provides insights into adaptation to an acidic environment.</title>
        <authorList>
            <person name="Hirooka S."/>
            <person name="Hirose Y."/>
            <person name="Kanesaki Y."/>
            <person name="Higuchi S."/>
            <person name="Fujiwara T."/>
            <person name="Onuma R."/>
            <person name="Era A."/>
            <person name="Ohbayashi R."/>
            <person name="Uzuka A."/>
            <person name="Nozaki H."/>
            <person name="Yoshikawa H."/>
            <person name="Miyagishima S.Y."/>
        </authorList>
    </citation>
    <scope>NUCLEOTIDE SEQUENCE [LARGE SCALE GENOMIC DNA]</scope>
    <source>
        <strain evidence="5 6">NIES-2499</strain>
    </source>
</reference>
<dbReference type="InterPro" id="IPR011992">
    <property type="entry name" value="EF-hand-dom_pair"/>
</dbReference>
<proteinExistence type="inferred from homology"/>
<comment type="similarity">
    <text evidence="1">Belongs to the TPPP family.</text>
</comment>
<name>A0A250X5W0_9CHLO</name>
<dbReference type="PROSITE" id="PS50222">
    <property type="entry name" value="EF_HAND_2"/>
    <property type="match status" value="2"/>
</dbReference>
<comment type="caution">
    <text evidence="5">The sequence shown here is derived from an EMBL/GenBank/DDBJ whole genome shotgun (WGS) entry which is preliminary data.</text>
</comment>
<evidence type="ECO:0000313" key="5">
    <source>
        <dbReference type="EMBL" id="GAX78299.1"/>
    </source>
</evidence>
<dbReference type="GO" id="GO:0001578">
    <property type="term" value="P:microtubule bundle formation"/>
    <property type="evidence" value="ECO:0007669"/>
    <property type="project" value="TreeGrafter"/>
</dbReference>
<dbReference type="GO" id="GO:0046785">
    <property type="term" value="P:microtubule polymerization"/>
    <property type="evidence" value="ECO:0007669"/>
    <property type="project" value="InterPro"/>
</dbReference>
<evidence type="ECO:0000259" key="4">
    <source>
        <dbReference type="PROSITE" id="PS50222"/>
    </source>
</evidence>
<feature type="region of interest" description="Disordered" evidence="3">
    <location>
        <begin position="1"/>
        <end position="189"/>
    </location>
</feature>
<evidence type="ECO:0000256" key="1">
    <source>
        <dbReference type="ARBA" id="ARBA00010994"/>
    </source>
</evidence>
<protein>
    <recommendedName>
        <fullName evidence="4">EF-hand domain-containing protein</fullName>
    </recommendedName>
</protein>
<feature type="compositionally biased region" description="Basic and acidic residues" evidence="3">
    <location>
        <begin position="78"/>
        <end position="89"/>
    </location>
</feature>
<sequence>MQTPGESHDSLFDDIKDESANMKPPVNNDTTSAQVKAPMEDSAKDNAGRPDPRKMPVEQDEKHFVYDEADVDELLAENEPHGAEIDHGASEPAVGKPPPLEETTAVHPKQQDELTSTAIAQNSSTPDAPLQQPDNVVITPSKSKKHVMIAADPVVNSSSEQPSATTPDISKGSKEDMDQSLLHTSDIPSFDKSSLKLAPSMSTLPSEFANKDINEQVDQAIKKPTPLPELLPSESVDFHNMGASAAKMNPGGVTVDISEGAPDKTVDRAAAAARFKAMEERHKPHHDSKPVMPMVTEEEVEKAHLSSVDKRSGLELPTPLDLFLKYDEDKTGGINRNEFGQMLFDLDSLESVPKKKRDEYIMREFAKADINSDDIISIDEFYLYFYSTLCFKFPVLRTGVNPGADLLNIYMKYCSVGKNIRCEELGSHAFTKLCVDSKLVNGGTVTRATCDIAWHRARVETESLDAWKRKNFEFITPKMLYPQFLFALNNLAAKRKSGFQEVVSKILANISSLPMPTNADYLILTNRGTEDQLEEFLERPRGLPRQARDTSAITSNMIREAQMAKSLNKPPKPKVHGSLESSIAAARDLITQAASGGDSSGAGPAGSSAAASFLTKDGPPADESTSSTPELSSSSNPALLRIKSSVKLEDSLRASGVSLPPGYGSGGRAPPDLPGPKAVLPDYNAPLIGKETIKKWGLDEKEMDIPKRGPTALKHPESILAAREMNPDDLMRGLKTTFEKYNQWEQGTNKGLMDKIRFAKCMRDAGLMCEQPGKMGSAEVDHIFLKVLPPASSGINFVRFVDALRHVATKLRISLNQVMDNIVLIGKPIISS</sequence>
<dbReference type="PROSITE" id="PS00018">
    <property type="entry name" value="EF_HAND_1"/>
    <property type="match status" value="1"/>
</dbReference>
<organism evidence="5 6">
    <name type="scientific">Chlamydomonas eustigma</name>
    <dbReference type="NCBI Taxonomy" id="1157962"/>
    <lineage>
        <taxon>Eukaryota</taxon>
        <taxon>Viridiplantae</taxon>
        <taxon>Chlorophyta</taxon>
        <taxon>core chlorophytes</taxon>
        <taxon>Chlorophyceae</taxon>
        <taxon>CS clade</taxon>
        <taxon>Chlamydomonadales</taxon>
        <taxon>Chlamydomonadaceae</taxon>
        <taxon>Chlamydomonas</taxon>
    </lineage>
</organism>
<dbReference type="PANTHER" id="PTHR12932">
    <property type="entry name" value="P25 ALPHA-RELATED"/>
    <property type="match status" value="1"/>
</dbReference>
<dbReference type="GO" id="GO:0005509">
    <property type="term" value="F:calcium ion binding"/>
    <property type="evidence" value="ECO:0007669"/>
    <property type="project" value="InterPro"/>
</dbReference>
<feature type="domain" description="EF-hand" evidence="4">
    <location>
        <begin position="314"/>
        <end position="349"/>
    </location>
</feature>